<dbReference type="RefSeq" id="WP_330170095.1">
    <property type="nucleotide sequence ID" value="NZ_CP137080.1"/>
</dbReference>
<sequence length="317" mass="32837">MKILITPTSLCRDRDNPALEPLRAAGHELRFAETGRPLTAAELVGALPGVDGVIAGLDEYSAAVFDHASELKVIARYGVGVDNVDRDAAVAAGVVVTRTPGANAVAVAEMTIGLAFAAARGIPRLDAGVRAGQWPRGEGIELTGRSYGVVGFGAIGRLVADRARGLGMRVAAYDPLLPDAVFEAAGVDRADLDDLLSMSDVVSVHVPLLPETHHLLDARRLALLRAGAIVINTARGGLLDEAAALSALEAGRLHAVAIDVYDTEPPTASVLVGHPRVVSTPHSAGHTREAIARMAQGAVADVLTVLRGERSPNAVTP</sequence>
<dbReference type="Proteomes" id="UP001329313">
    <property type="component" value="Chromosome"/>
</dbReference>
<dbReference type="PANTHER" id="PTHR42938:SF9">
    <property type="entry name" value="FORMATE DEHYDROGENASE 1"/>
    <property type="match status" value="1"/>
</dbReference>
<dbReference type="InterPro" id="IPR006139">
    <property type="entry name" value="D-isomer_2_OHA_DH_cat_dom"/>
</dbReference>
<feature type="domain" description="D-isomer specific 2-hydroxyacid dehydrogenase NAD-binding" evidence="5">
    <location>
        <begin position="112"/>
        <end position="284"/>
    </location>
</feature>
<keyword evidence="2 3" id="KW-0560">Oxidoreductase</keyword>
<reference evidence="6 7" key="1">
    <citation type="submission" date="2023-10" db="EMBL/GenBank/DDBJ databases">
        <title>Y20.</title>
        <authorList>
            <person name="Zhang G."/>
            <person name="Ding Y."/>
        </authorList>
    </citation>
    <scope>NUCLEOTIDE SEQUENCE [LARGE SCALE GENOMIC DNA]</scope>
    <source>
        <strain evidence="6 7">Y20</strain>
    </source>
</reference>
<protein>
    <submittedName>
        <fullName evidence="6">Phosphoglycerate dehydrogenase</fullName>
    </submittedName>
</protein>
<dbReference type="InterPro" id="IPR036291">
    <property type="entry name" value="NAD(P)-bd_dom_sf"/>
</dbReference>
<organism evidence="6 7">
    <name type="scientific">Microbacterium limosum</name>
    <dbReference type="NCBI Taxonomy" id="3079935"/>
    <lineage>
        <taxon>Bacteria</taxon>
        <taxon>Bacillati</taxon>
        <taxon>Actinomycetota</taxon>
        <taxon>Actinomycetes</taxon>
        <taxon>Micrococcales</taxon>
        <taxon>Microbacteriaceae</taxon>
        <taxon>Microbacterium</taxon>
    </lineage>
</organism>
<comment type="similarity">
    <text evidence="1 3">Belongs to the D-isomer specific 2-hydroxyacid dehydrogenase family.</text>
</comment>
<accession>A0AAU0MGJ7</accession>
<evidence type="ECO:0000259" key="4">
    <source>
        <dbReference type="Pfam" id="PF00389"/>
    </source>
</evidence>
<dbReference type="Pfam" id="PF00389">
    <property type="entry name" value="2-Hacid_dh"/>
    <property type="match status" value="1"/>
</dbReference>
<dbReference type="PANTHER" id="PTHR42938">
    <property type="entry name" value="FORMATE DEHYDROGENASE 1"/>
    <property type="match status" value="1"/>
</dbReference>
<dbReference type="CDD" id="cd12172">
    <property type="entry name" value="PGDH_like_2"/>
    <property type="match status" value="1"/>
</dbReference>
<dbReference type="SUPFAM" id="SSF51735">
    <property type="entry name" value="NAD(P)-binding Rossmann-fold domains"/>
    <property type="match status" value="1"/>
</dbReference>
<gene>
    <name evidence="6" type="ORF">RYJ27_09600</name>
</gene>
<keyword evidence="7" id="KW-1185">Reference proteome</keyword>
<dbReference type="AlphaFoldDB" id="A0AAU0MGJ7"/>
<dbReference type="GO" id="GO:0051287">
    <property type="term" value="F:NAD binding"/>
    <property type="evidence" value="ECO:0007669"/>
    <property type="project" value="InterPro"/>
</dbReference>
<evidence type="ECO:0000256" key="3">
    <source>
        <dbReference type="RuleBase" id="RU003719"/>
    </source>
</evidence>
<name>A0AAU0MGJ7_9MICO</name>
<dbReference type="Pfam" id="PF02826">
    <property type="entry name" value="2-Hacid_dh_C"/>
    <property type="match status" value="1"/>
</dbReference>
<dbReference type="InterPro" id="IPR006140">
    <property type="entry name" value="D-isomer_DH_NAD-bd"/>
</dbReference>
<proteinExistence type="inferred from homology"/>
<feature type="domain" description="D-isomer specific 2-hydroxyacid dehydrogenase catalytic" evidence="4">
    <location>
        <begin position="15"/>
        <end position="315"/>
    </location>
</feature>
<evidence type="ECO:0000256" key="1">
    <source>
        <dbReference type="ARBA" id="ARBA00005854"/>
    </source>
</evidence>
<dbReference type="KEGG" id="mliy:RYJ27_09600"/>
<evidence type="ECO:0000259" key="5">
    <source>
        <dbReference type="Pfam" id="PF02826"/>
    </source>
</evidence>
<dbReference type="GO" id="GO:0016616">
    <property type="term" value="F:oxidoreductase activity, acting on the CH-OH group of donors, NAD or NADP as acceptor"/>
    <property type="evidence" value="ECO:0007669"/>
    <property type="project" value="InterPro"/>
</dbReference>
<dbReference type="PROSITE" id="PS00670">
    <property type="entry name" value="D_2_HYDROXYACID_DH_2"/>
    <property type="match status" value="1"/>
</dbReference>
<dbReference type="InterPro" id="IPR029753">
    <property type="entry name" value="D-isomer_DH_CS"/>
</dbReference>
<evidence type="ECO:0000313" key="7">
    <source>
        <dbReference type="Proteomes" id="UP001329313"/>
    </source>
</evidence>
<dbReference type="Gene3D" id="3.40.50.720">
    <property type="entry name" value="NAD(P)-binding Rossmann-like Domain"/>
    <property type="match status" value="2"/>
</dbReference>
<evidence type="ECO:0000256" key="2">
    <source>
        <dbReference type="ARBA" id="ARBA00023002"/>
    </source>
</evidence>
<dbReference type="PROSITE" id="PS00671">
    <property type="entry name" value="D_2_HYDROXYACID_DH_3"/>
    <property type="match status" value="1"/>
</dbReference>
<evidence type="ECO:0000313" key="6">
    <source>
        <dbReference type="EMBL" id="WOQ68957.1"/>
    </source>
</evidence>
<dbReference type="EMBL" id="CP137080">
    <property type="protein sequence ID" value="WOQ68957.1"/>
    <property type="molecule type" value="Genomic_DNA"/>
</dbReference>
<dbReference type="SUPFAM" id="SSF52283">
    <property type="entry name" value="Formate/glycerate dehydrogenase catalytic domain-like"/>
    <property type="match status" value="1"/>
</dbReference>